<comment type="caution">
    <text evidence="2">The sequence shown here is derived from an EMBL/GenBank/DDBJ whole genome shotgun (WGS) entry which is preliminary data.</text>
</comment>
<dbReference type="AlphaFoldDB" id="A0A4Y9Y2C1"/>
<gene>
    <name evidence="2" type="ORF">EVJ58_g7539</name>
</gene>
<sequence length="56" mass="5753">MAQSVASSSQPAQLPALEGLHLGQNEGKKPKEKKEKAAAAGGQPLELNGQRTSTIA</sequence>
<proteinExistence type="predicted"/>
<evidence type="ECO:0000313" key="2">
    <source>
        <dbReference type="EMBL" id="TFY56604.1"/>
    </source>
</evidence>
<accession>A0A4Y9Y2C1</accession>
<name>A0A4Y9Y2C1_9APHY</name>
<organism evidence="2 3">
    <name type="scientific">Rhodofomes roseus</name>
    <dbReference type="NCBI Taxonomy" id="34475"/>
    <lineage>
        <taxon>Eukaryota</taxon>
        <taxon>Fungi</taxon>
        <taxon>Dikarya</taxon>
        <taxon>Basidiomycota</taxon>
        <taxon>Agaricomycotina</taxon>
        <taxon>Agaricomycetes</taxon>
        <taxon>Polyporales</taxon>
        <taxon>Rhodofomes</taxon>
    </lineage>
</organism>
<feature type="compositionally biased region" description="Basic and acidic residues" evidence="1">
    <location>
        <begin position="26"/>
        <end position="37"/>
    </location>
</feature>
<evidence type="ECO:0000256" key="1">
    <source>
        <dbReference type="SAM" id="MobiDB-lite"/>
    </source>
</evidence>
<feature type="compositionally biased region" description="Low complexity" evidence="1">
    <location>
        <begin position="1"/>
        <end position="17"/>
    </location>
</feature>
<protein>
    <submittedName>
        <fullName evidence="2">Uncharacterized protein</fullName>
    </submittedName>
</protein>
<feature type="region of interest" description="Disordered" evidence="1">
    <location>
        <begin position="1"/>
        <end position="56"/>
    </location>
</feature>
<reference evidence="2 3" key="1">
    <citation type="submission" date="2019-01" db="EMBL/GenBank/DDBJ databases">
        <title>Genome sequencing of the rare red list fungi Fomitopsis rosea.</title>
        <authorList>
            <person name="Buettner E."/>
            <person name="Kellner H."/>
        </authorList>
    </citation>
    <scope>NUCLEOTIDE SEQUENCE [LARGE SCALE GENOMIC DNA]</scope>
    <source>
        <strain evidence="2 3">DSM 105464</strain>
    </source>
</reference>
<dbReference type="STRING" id="34475.A0A4Y9Y2C1"/>
<dbReference type="Proteomes" id="UP000298390">
    <property type="component" value="Unassembled WGS sequence"/>
</dbReference>
<dbReference type="EMBL" id="SEKV01000490">
    <property type="protein sequence ID" value="TFY56604.1"/>
    <property type="molecule type" value="Genomic_DNA"/>
</dbReference>
<evidence type="ECO:0000313" key="3">
    <source>
        <dbReference type="Proteomes" id="UP000298390"/>
    </source>
</evidence>